<feature type="region of interest" description="Disordered" evidence="1">
    <location>
        <begin position="288"/>
        <end position="448"/>
    </location>
</feature>
<comment type="caution">
    <text evidence="3">The sequence shown here is derived from an EMBL/GenBank/DDBJ whole genome shotgun (WGS) entry which is preliminary data.</text>
</comment>
<dbReference type="GeneID" id="98174243"/>
<feature type="compositionally biased region" description="Polar residues" evidence="1">
    <location>
        <begin position="411"/>
        <end position="421"/>
    </location>
</feature>
<feature type="region of interest" description="Disordered" evidence="1">
    <location>
        <begin position="547"/>
        <end position="602"/>
    </location>
</feature>
<keyword evidence="4" id="KW-1185">Reference proteome</keyword>
<dbReference type="PANTHER" id="PTHR38113:SF1">
    <property type="entry name" value="DUF2293 DOMAIN-CONTAINING PROTEIN"/>
    <property type="match status" value="1"/>
</dbReference>
<evidence type="ECO:0000313" key="3">
    <source>
        <dbReference type="EMBL" id="GAB1313289.1"/>
    </source>
</evidence>
<protein>
    <recommendedName>
        <fullName evidence="2">DUF2293 domain-containing protein</fullName>
    </recommendedName>
</protein>
<dbReference type="Pfam" id="PF10056">
    <property type="entry name" value="DUF2293"/>
    <property type="match status" value="1"/>
</dbReference>
<evidence type="ECO:0000259" key="2">
    <source>
        <dbReference type="Pfam" id="PF10056"/>
    </source>
</evidence>
<dbReference type="PANTHER" id="PTHR38113">
    <property type="match status" value="1"/>
</dbReference>
<reference evidence="3 4" key="1">
    <citation type="submission" date="2024-09" db="EMBL/GenBank/DDBJ databases">
        <title>Itraconazole resistance in Madurella fahalii resulting from another homologue of gene encoding cytochrome P450 14-alpha sterol demethylase (CYP51).</title>
        <authorList>
            <person name="Yoshioka I."/>
            <person name="Fahal A.H."/>
            <person name="Kaneko S."/>
            <person name="Yaguchi T."/>
        </authorList>
    </citation>
    <scope>NUCLEOTIDE SEQUENCE [LARGE SCALE GENOMIC DNA]</scope>
    <source>
        <strain evidence="3 4">IFM 68171</strain>
    </source>
</reference>
<gene>
    <name evidence="3" type="ORF">MFIFM68171_03499</name>
</gene>
<feature type="domain" description="DUF2293" evidence="2">
    <location>
        <begin position="177"/>
        <end position="265"/>
    </location>
</feature>
<feature type="compositionally biased region" description="Basic and acidic residues" evidence="1">
    <location>
        <begin position="389"/>
        <end position="399"/>
    </location>
</feature>
<evidence type="ECO:0000313" key="4">
    <source>
        <dbReference type="Proteomes" id="UP001628179"/>
    </source>
</evidence>
<dbReference type="Proteomes" id="UP001628179">
    <property type="component" value="Unassembled WGS sequence"/>
</dbReference>
<evidence type="ECO:0000256" key="1">
    <source>
        <dbReference type="SAM" id="MobiDB-lite"/>
    </source>
</evidence>
<feature type="region of interest" description="Disordered" evidence="1">
    <location>
        <begin position="1"/>
        <end position="29"/>
    </location>
</feature>
<feature type="compositionally biased region" description="Acidic residues" evidence="1">
    <location>
        <begin position="288"/>
        <end position="303"/>
    </location>
</feature>
<sequence length="602" mass="67392">MGREKKNAPGAAAGGHAKERHKRDRKGNLIDWTAPLPAGLVARPDRPRVSSKHKSWFEFIENKDKKKKLEFEFTETREPPPGFEFVPIGNPALTTACKELSREQGAMIFIVTSSQGYFSKSLSLHLNRAGHHIRQTIVEQARASLGDHQDAAVARAPGQPEPIPERQEDIDRQADAAIRDLFPRIPNTDRQMIIEHAFNKSKLSKGDPPVGLASHLSLSRRVQLAVLAHIRHNHTRYDQLLKETSYVNARKAVESLCLDFLVKWRGDEETGRDQLDEILCEVIVISDSESDDSEEEDDEDESSDASSSADETPGKSLITEGGTSRATLPPLEPSAPLNTNNSRATRSHRGTHAPQGIKKVSRRDRRDAKWAQRGFGRYQAARDQAWHQAVERQRLETDRSVQPTRPMPVDQSANHGPQQWQPGEPDGPTTVRTQVEPRPYAQHVSYGVPLPSTDVRYEHGSAPSRVNNLQQTIPPAVYRMPQETRVQGDSPSNGLGPIVGSRPLPYSTPDVERQNAPFVARQPEGHRSDFQRQERVVGIEYIPARPSLEPRPYSELRPPYETGESIYRSRSTSTIPVPYLGPACYSQTGRPVPRRDEVITLD</sequence>
<name>A0ABQ0G6K5_9PEZI</name>
<dbReference type="InterPro" id="IPR018744">
    <property type="entry name" value="DUF2293"/>
</dbReference>
<proteinExistence type="predicted"/>
<organism evidence="3 4">
    <name type="scientific">Madurella fahalii</name>
    <dbReference type="NCBI Taxonomy" id="1157608"/>
    <lineage>
        <taxon>Eukaryota</taxon>
        <taxon>Fungi</taxon>
        <taxon>Dikarya</taxon>
        <taxon>Ascomycota</taxon>
        <taxon>Pezizomycotina</taxon>
        <taxon>Sordariomycetes</taxon>
        <taxon>Sordariomycetidae</taxon>
        <taxon>Sordariales</taxon>
        <taxon>Sordariales incertae sedis</taxon>
        <taxon>Madurella</taxon>
    </lineage>
</organism>
<dbReference type="EMBL" id="BAAFSV010000002">
    <property type="protein sequence ID" value="GAB1313289.1"/>
    <property type="molecule type" value="Genomic_DNA"/>
</dbReference>
<feature type="compositionally biased region" description="Basic and acidic residues" evidence="1">
    <location>
        <begin position="593"/>
        <end position="602"/>
    </location>
</feature>
<accession>A0ABQ0G6K5</accession>
<dbReference type="RefSeq" id="XP_070915021.1">
    <property type="nucleotide sequence ID" value="XM_071058920.1"/>
</dbReference>